<dbReference type="EMBL" id="OZ038524">
    <property type="protein sequence ID" value="CAL2087249.1"/>
    <property type="molecule type" value="Genomic_DNA"/>
</dbReference>
<dbReference type="SUPFAM" id="SSF82185">
    <property type="entry name" value="Histone H3 K4-specific methyltransferase SET7/9 N-terminal domain"/>
    <property type="match status" value="1"/>
</dbReference>
<dbReference type="Proteomes" id="UP001497514">
    <property type="component" value="Chromosome"/>
</dbReference>
<protein>
    <recommendedName>
        <fullName evidence="3">Nicotinic acid mononucleotide adenyltransferase</fullName>
    </recommendedName>
</protein>
<accession>A0ABP1ER18</accession>
<keyword evidence="2" id="KW-1185">Reference proteome</keyword>
<sequence>MVVLCKFFYIFVISKENINLKRTYMKKFILVVCILSISLLQAQTPETTFEKENDLVKATYFHENGQVKEQGFFKDKKLTGTWISFNEKGIKTTIAHYEAGKKVGKWFMWKEDGLKEIDYNNNVIASVQTWKEETKMAIK</sequence>
<dbReference type="Gene3D" id="3.90.930.1">
    <property type="match status" value="1"/>
</dbReference>
<evidence type="ECO:0000313" key="1">
    <source>
        <dbReference type="EMBL" id="CAL2087249.1"/>
    </source>
</evidence>
<evidence type="ECO:0000313" key="2">
    <source>
        <dbReference type="Proteomes" id="UP001497514"/>
    </source>
</evidence>
<name>A0ABP1ER18_9FLAO</name>
<reference evidence="1 2" key="1">
    <citation type="submission" date="2024-05" db="EMBL/GenBank/DDBJ databases">
        <authorList>
            <person name="Duchaud E."/>
        </authorList>
    </citation>
    <scope>NUCLEOTIDE SEQUENCE [LARGE SCALE GENOMIC DNA]</scope>
    <source>
        <strain evidence="1">Ena-SAMPLE-TAB-13-05-2024-13:56:06:370-140309</strain>
    </source>
</reference>
<evidence type="ECO:0008006" key="3">
    <source>
        <dbReference type="Google" id="ProtNLM"/>
    </source>
</evidence>
<organism evidence="1 2">
    <name type="scientific">Tenacibaculum dicentrarchi</name>
    <dbReference type="NCBI Taxonomy" id="669041"/>
    <lineage>
        <taxon>Bacteria</taxon>
        <taxon>Pseudomonadati</taxon>
        <taxon>Bacteroidota</taxon>
        <taxon>Flavobacteriia</taxon>
        <taxon>Flavobacteriales</taxon>
        <taxon>Flavobacteriaceae</taxon>
        <taxon>Tenacibaculum</taxon>
    </lineage>
</organism>
<proteinExistence type="predicted"/>
<gene>
    <name evidence="1" type="ORF">TD3509T_2195</name>
</gene>